<dbReference type="AlphaFoldDB" id="F8A2R9"/>
<dbReference type="STRING" id="593907.Celgi_0104"/>
<evidence type="ECO:0008006" key="3">
    <source>
        <dbReference type="Google" id="ProtNLM"/>
    </source>
</evidence>
<evidence type="ECO:0000313" key="1">
    <source>
        <dbReference type="EMBL" id="AEI10636.1"/>
    </source>
</evidence>
<dbReference type="HOGENOM" id="CLU_036478_2_1_11"/>
<dbReference type="OrthoDB" id="3215846at2"/>
<dbReference type="Proteomes" id="UP000000485">
    <property type="component" value="Chromosome"/>
</dbReference>
<sequence length="225" mass="22792">MAGFVTVAVLGAGAVVADRVAADRAEQEVSDAIVANLEDVQGEPQVDVPGFPFLPQLLRGSIEDLDARVDGATVGGIAMTDVRVAARETSTSAPHAMGEAVLTATVPTASLEKAIAERAGAAVTVTVDGNRLAMAGDVFGLALAAGLVPRVEEGRLLVDVDRLTLDGVQVDVSALPEQTGDRLTDLEVPIEGLPEGLTLTGAEVVADGLRVTAAGTDVVLPANAP</sequence>
<dbReference type="eggNOG" id="ENOG5033A8R">
    <property type="taxonomic scope" value="Bacteria"/>
</dbReference>
<evidence type="ECO:0000313" key="2">
    <source>
        <dbReference type="Proteomes" id="UP000000485"/>
    </source>
</evidence>
<protein>
    <recommendedName>
        <fullName evidence="3">DUF2993 domain-containing protein</fullName>
    </recommendedName>
</protein>
<dbReference type="Pfam" id="PF11209">
    <property type="entry name" value="LmeA"/>
    <property type="match status" value="1"/>
</dbReference>
<dbReference type="KEGG" id="cga:Celgi_0104"/>
<gene>
    <name evidence="1" type="ordered locus">Celgi_0104</name>
</gene>
<proteinExistence type="predicted"/>
<dbReference type="InterPro" id="IPR021373">
    <property type="entry name" value="DUF2993"/>
</dbReference>
<keyword evidence="2" id="KW-1185">Reference proteome</keyword>
<organism evidence="1 2">
    <name type="scientific">Cellulomonas gilvus (strain ATCC 13127 / NRRL B-14078)</name>
    <name type="common">Cellvibrio gilvus</name>
    <dbReference type="NCBI Taxonomy" id="593907"/>
    <lineage>
        <taxon>Bacteria</taxon>
        <taxon>Bacillati</taxon>
        <taxon>Actinomycetota</taxon>
        <taxon>Actinomycetes</taxon>
        <taxon>Micrococcales</taxon>
        <taxon>Cellulomonadaceae</taxon>
        <taxon>Cellulomonas</taxon>
    </lineage>
</organism>
<name>F8A2R9_CELGA</name>
<reference evidence="2" key="1">
    <citation type="submission" date="2011-04" db="EMBL/GenBank/DDBJ databases">
        <title>Complete sequence of Cellvibrio gilvus ATCC 13127.</title>
        <authorList>
            <person name="Lucas S."/>
            <person name="Han J."/>
            <person name="Lapidus A."/>
            <person name="Cheng J.-F."/>
            <person name="Goodwin L."/>
            <person name="Pitluck S."/>
            <person name="Peters L."/>
            <person name="Munk A."/>
            <person name="Detter J.C."/>
            <person name="Han C."/>
            <person name="Tapia R."/>
            <person name="Land M."/>
            <person name="Hauser L."/>
            <person name="Kyrpides N."/>
            <person name="Ivanova N."/>
            <person name="Ovchinnikova G."/>
            <person name="Pagani I."/>
            <person name="Mead D."/>
            <person name="Brumm P."/>
            <person name="Woyke T."/>
        </authorList>
    </citation>
    <scope>NUCLEOTIDE SEQUENCE [LARGE SCALE GENOMIC DNA]</scope>
    <source>
        <strain evidence="2">ATCC 13127 / NRRL B-14078</strain>
    </source>
</reference>
<accession>F8A2R9</accession>
<dbReference type="EMBL" id="CP002665">
    <property type="protein sequence ID" value="AEI10636.1"/>
    <property type="molecule type" value="Genomic_DNA"/>
</dbReference>